<name>A0AAW5NX81_9BACE</name>
<dbReference type="RefSeq" id="WP_074855932.1">
    <property type="nucleotide sequence ID" value="NZ_JANUTS010000001.1"/>
</dbReference>
<dbReference type="EMBL" id="JANUTS010000001">
    <property type="protein sequence ID" value="MCS2792960.1"/>
    <property type="molecule type" value="Genomic_DNA"/>
</dbReference>
<evidence type="ECO:0000313" key="2">
    <source>
        <dbReference type="Proteomes" id="UP001204548"/>
    </source>
</evidence>
<comment type="caution">
    <text evidence="1">The sequence shown here is derived from an EMBL/GenBank/DDBJ whole genome shotgun (WGS) entry which is preliminary data.</text>
</comment>
<accession>A0AAW5NX81</accession>
<dbReference type="Gene3D" id="3.40.50.2000">
    <property type="entry name" value="Glycogen Phosphorylase B"/>
    <property type="match status" value="2"/>
</dbReference>
<protein>
    <submittedName>
        <fullName evidence="1">Glycosyltransferase family 4 protein</fullName>
    </submittedName>
</protein>
<dbReference type="CDD" id="cd03794">
    <property type="entry name" value="GT4_WbuB-like"/>
    <property type="match status" value="1"/>
</dbReference>
<sequence length="373" mass="42141">MANIIQRLWIVTELFPPDETSTSYILGEIANAMVRKYNVGVICGPEIYDKRKKLDANNKFKLHESIEVHRVLGADLDKNTTKGKALSFILMSRRMIALVRKYVCTGDKVLMVTNPAPMIPLMARLKKKRGFELNILVHDVFPENTRPAGLKLPMYSLLKHIFDRAYMKADQLIALGRDMANVLEQKIGKGGNPKITIIENWADIDNIKPQPFPKGRIVLEYAGNIGRVQGLDKVMDMLPEDVELHLYGTGAMEEKLKAREQKNVFFHGPYFRSQQNEVLAACDIALVTLQGGMYGLGVPSKTYNILASGRPILFFGPKDSEIDLLIREEGIGYCRWPEKWDRATLTEMGRKARALAVSKYSESVILDKFLKAI</sequence>
<reference evidence="1" key="1">
    <citation type="submission" date="2022-08" db="EMBL/GenBank/DDBJ databases">
        <title>Genome Sequencing of Bacteroides fragilis Group Isolates with Nanopore Technology.</title>
        <authorList>
            <person name="Tisza M.J."/>
            <person name="Smith D."/>
            <person name="Dekker J.P."/>
        </authorList>
    </citation>
    <scope>NUCLEOTIDE SEQUENCE</scope>
    <source>
        <strain evidence="1">BFG-351</strain>
    </source>
</reference>
<dbReference type="AlphaFoldDB" id="A0AAW5NX81"/>
<dbReference type="Proteomes" id="UP001204548">
    <property type="component" value="Unassembled WGS sequence"/>
</dbReference>
<gene>
    <name evidence="1" type="ORF">NXW97_13215</name>
</gene>
<dbReference type="SUPFAM" id="SSF53756">
    <property type="entry name" value="UDP-Glycosyltransferase/glycogen phosphorylase"/>
    <property type="match status" value="1"/>
</dbReference>
<organism evidence="1 2">
    <name type="scientific">Bacteroides faecis</name>
    <dbReference type="NCBI Taxonomy" id="674529"/>
    <lineage>
        <taxon>Bacteria</taxon>
        <taxon>Pseudomonadati</taxon>
        <taxon>Bacteroidota</taxon>
        <taxon>Bacteroidia</taxon>
        <taxon>Bacteroidales</taxon>
        <taxon>Bacteroidaceae</taxon>
        <taxon>Bacteroides</taxon>
    </lineage>
</organism>
<evidence type="ECO:0000313" key="1">
    <source>
        <dbReference type="EMBL" id="MCS2792960.1"/>
    </source>
</evidence>
<proteinExistence type="predicted"/>